<dbReference type="Proteomes" id="UP000831701">
    <property type="component" value="Chromosome 1"/>
</dbReference>
<keyword evidence="2" id="KW-1185">Reference proteome</keyword>
<protein>
    <submittedName>
        <fullName evidence="1">Uncharacterized protein</fullName>
    </submittedName>
</protein>
<dbReference type="EMBL" id="CM041531">
    <property type="protein sequence ID" value="KAI3377275.1"/>
    <property type="molecule type" value="Genomic_DNA"/>
</dbReference>
<reference evidence="1" key="1">
    <citation type="submission" date="2022-04" db="EMBL/GenBank/DDBJ databases">
        <title>Jade perch genome.</title>
        <authorList>
            <person name="Chao B."/>
        </authorList>
    </citation>
    <scope>NUCLEOTIDE SEQUENCE</scope>
    <source>
        <strain evidence="1">CB-2022</strain>
    </source>
</reference>
<name>A0ACB8XBN0_9TELE</name>
<proteinExistence type="predicted"/>
<sequence>MATFTLSAESGRKPGQHHQNNVLQPTNHQPRRRQNPSGGWWQRWNLSGGWQQRQNPLRGATGEGGNPQEGGGTTEQLDQRLVTGVQSRFVTTISERRKKDRSDTWKVINLVTEERRSPSDACKVVASKCDFQEIQDDAVRTGRIWISVKSFHPPHSPHCPLPPGPGQRDTYVRMLFIDYSSAFNTIVPSKLVTKLRDLGLKHHILHPDSEHQARPRAVCSALCLYSLFTHDCMATHSSNTINKFTDVKTVISPITGNDEMVYREEVRALTSWCQDNNLPSQRQQNKGADSGLQEEAERGTRPPLHQRDYGGESQQLQVPRGSHQ</sequence>
<comment type="caution">
    <text evidence="1">The sequence shown here is derived from an EMBL/GenBank/DDBJ whole genome shotgun (WGS) entry which is preliminary data.</text>
</comment>
<gene>
    <name evidence="1" type="ORF">L3Q82_009175</name>
</gene>
<evidence type="ECO:0000313" key="1">
    <source>
        <dbReference type="EMBL" id="KAI3377275.1"/>
    </source>
</evidence>
<organism evidence="1 2">
    <name type="scientific">Scortum barcoo</name>
    <name type="common">barcoo grunter</name>
    <dbReference type="NCBI Taxonomy" id="214431"/>
    <lineage>
        <taxon>Eukaryota</taxon>
        <taxon>Metazoa</taxon>
        <taxon>Chordata</taxon>
        <taxon>Craniata</taxon>
        <taxon>Vertebrata</taxon>
        <taxon>Euteleostomi</taxon>
        <taxon>Actinopterygii</taxon>
        <taxon>Neopterygii</taxon>
        <taxon>Teleostei</taxon>
        <taxon>Neoteleostei</taxon>
        <taxon>Acanthomorphata</taxon>
        <taxon>Eupercaria</taxon>
        <taxon>Centrarchiformes</taxon>
        <taxon>Terapontoidei</taxon>
        <taxon>Terapontidae</taxon>
        <taxon>Scortum</taxon>
    </lineage>
</organism>
<accession>A0ACB8XBN0</accession>
<evidence type="ECO:0000313" key="2">
    <source>
        <dbReference type="Proteomes" id="UP000831701"/>
    </source>
</evidence>